<keyword evidence="3" id="KW-0378">Hydrolase</keyword>
<dbReference type="EMBL" id="CP016094">
    <property type="protein sequence ID" value="AOS45679.1"/>
    <property type="molecule type" value="Genomic_DNA"/>
</dbReference>
<dbReference type="Gene3D" id="3.40.50.1110">
    <property type="entry name" value="SGNH hydrolase"/>
    <property type="match status" value="1"/>
</dbReference>
<protein>
    <submittedName>
        <fullName evidence="3">GDSL-like Lipase/Acylhydrolase</fullName>
    </submittedName>
</protein>
<dbReference type="InterPro" id="IPR051532">
    <property type="entry name" value="Ester_Hydrolysis_Enzymes"/>
</dbReference>
<reference evidence="3 4" key="1">
    <citation type="submission" date="2016-06" db="EMBL/GenBank/DDBJ databases">
        <title>Three novel species with peptidoglycan cell walls form the new genus Lacunisphaera gen. nov. in the family Opitutaceae of the verrucomicrobial subdivision 4.</title>
        <authorList>
            <person name="Rast P."/>
            <person name="Gloeckner I."/>
            <person name="Jogler M."/>
            <person name="Boedeker C."/>
            <person name="Jeske O."/>
            <person name="Wiegand S."/>
            <person name="Reinhardt R."/>
            <person name="Schumann P."/>
            <person name="Rohde M."/>
            <person name="Spring S."/>
            <person name="Gloeckner F.O."/>
            <person name="Jogler C."/>
        </authorList>
    </citation>
    <scope>NUCLEOTIDE SEQUENCE [LARGE SCALE GENOMIC DNA]</scope>
    <source>
        <strain evidence="3 4">IG16b</strain>
    </source>
</reference>
<dbReference type="RefSeq" id="WP_069962802.1">
    <property type="nucleotide sequence ID" value="NZ_CP016094.1"/>
</dbReference>
<keyword evidence="1" id="KW-0732">Signal</keyword>
<feature type="signal peptide" evidence="1">
    <location>
        <begin position="1"/>
        <end position="24"/>
    </location>
</feature>
<dbReference type="OrthoDB" id="9790057at2"/>
<dbReference type="GO" id="GO:0004622">
    <property type="term" value="F:phosphatidylcholine lysophospholipase activity"/>
    <property type="evidence" value="ECO:0007669"/>
    <property type="project" value="TreeGrafter"/>
</dbReference>
<feature type="domain" description="SGNH hydrolase-type esterase" evidence="2">
    <location>
        <begin position="61"/>
        <end position="210"/>
    </location>
</feature>
<dbReference type="InterPro" id="IPR036514">
    <property type="entry name" value="SGNH_hydro_sf"/>
</dbReference>
<evidence type="ECO:0000256" key="1">
    <source>
        <dbReference type="SAM" id="SignalP"/>
    </source>
</evidence>
<evidence type="ECO:0000313" key="3">
    <source>
        <dbReference type="EMBL" id="AOS45679.1"/>
    </source>
</evidence>
<gene>
    <name evidence="3" type="ORF">Verru16b_02764</name>
</gene>
<feature type="chain" id="PRO_5009105338" evidence="1">
    <location>
        <begin position="25"/>
        <end position="220"/>
    </location>
</feature>
<evidence type="ECO:0000313" key="4">
    <source>
        <dbReference type="Proteomes" id="UP000095228"/>
    </source>
</evidence>
<dbReference type="KEGG" id="obg:Verru16b_02764"/>
<dbReference type="PANTHER" id="PTHR30383">
    <property type="entry name" value="THIOESTERASE 1/PROTEASE 1/LYSOPHOSPHOLIPASE L1"/>
    <property type="match status" value="1"/>
</dbReference>
<dbReference type="STRING" id="1838286.Verru16b_02764"/>
<organism evidence="3 4">
    <name type="scientific">Lacunisphaera limnophila</name>
    <dbReference type="NCBI Taxonomy" id="1838286"/>
    <lineage>
        <taxon>Bacteria</taxon>
        <taxon>Pseudomonadati</taxon>
        <taxon>Verrucomicrobiota</taxon>
        <taxon>Opitutia</taxon>
        <taxon>Opitutales</taxon>
        <taxon>Opitutaceae</taxon>
        <taxon>Lacunisphaera</taxon>
    </lineage>
</organism>
<dbReference type="PANTHER" id="PTHR30383:SF5">
    <property type="entry name" value="SGNH HYDROLASE-TYPE ESTERASE DOMAIN-CONTAINING PROTEIN"/>
    <property type="match status" value="1"/>
</dbReference>
<dbReference type="PATRIC" id="fig|1838286.3.peg.2779"/>
<dbReference type="SUPFAM" id="SSF52266">
    <property type="entry name" value="SGNH hydrolase"/>
    <property type="match status" value="1"/>
</dbReference>
<keyword evidence="4" id="KW-1185">Reference proteome</keyword>
<proteinExistence type="predicted"/>
<accession>A0A1D8AXQ9</accession>
<dbReference type="InterPro" id="IPR013830">
    <property type="entry name" value="SGNH_hydro"/>
</dbReference>
<dbReference type="Pfam" id="PF13472">
    <property type="entry name" value="Lipase_GDSL_2"/>
    <property type="match status" value="1"/>
</dbReference>
<dbReference type="Proteomes" id="UP000095228">
    <property type="component" value="Chromosome"/>
</dbReference>
<sequence length="220" mass="23747">MKYPALLRLLALFLVCAVAGPLSATPDHWAQEIAALTAQDETNPPPVGGVVFVGSSSIRMWRTLAEDFPGLAPINRGFGGSELADSVFYEDRIVLPYHPRIVVLFAGTNDLNSGKTPAAVLADFQAFRAKLHAALPATRLIYLSITLAPSRAGVHAQMREANQLIAADVATDPRCTFVDINTPMSGPDGLPPESLFNADRLHLNRDGYAIWTKTLAPFLK</sequence>
<dbReference type="AlphaFoldDB" id="A0A1D8AXQ9"/>
<evidence type="ECO:0000259" key="2">
    <source>
        <dbReference type="Pfam" id="PF13472"/>
    </source>
</evidence>
<name>A0A1D8AXQ9_9BACT</name>